<dbReference type="AlphaFoldDB" id="A0A8J6D371"/>
<evidence type="ECO:0008006" key="11">
    <source>
        <dbReference type="Google" id="ProtNLM"/>
    </source>
</evidence>
<dbReference type="Proteomes" id="UP000701853">
    <property type="component" value="Chromosome 4"/>
</dbReference>
<name>A0A8J6D371_9ROSI</name>
<keyword evidence="10" id="KW-1185">Reference proteome</keyword>
<keyword evidence="6" id="KW-0695">RNA-directed DNA polymerase</keyword>
<reference evidence="9 10" key="1">
    <citation type="journal article" date="2021" name="bioRxiv">
        <title>The Gossypium anomalum genome as a resource for cotton improvement and evolutionary analysis of hybrid incompatibility.</title>
        <authorList>
            <person name="Grover C.E."/>
            <person name="Yuan D."/>
            <person name="Arick M.A."/>
            <person name="Miller E.R."/>
            <person name="Hu G."/>
            <person name="Peterson D.G."/>
            <person name="Wendel J.F."/>
            <person name="Udall J.A."/>
        </authorList>
    </citation>
    <scope>NUCLEOTIDE SEQUENCE [LARGE SCALE GENOMIC DNA]</scope>
    <source>
        <strain evidence="9">JFW-Udall</strain>
        <tissue evidence="9">Leaf</tissue>
    </source>
</reference>
<dbReference type="GO" id="GO:0003676">
    <property type="term" value="F:nucleic acid binding"/>
    <property type="evidence" value="ECO:0007669"/>
    <property type="project" value="InterPro"/>
</dbReference>
<evidence type="ECO:0000256" key="4">
    <source>
        <dbReference type="ARBA" id="ARBA00022759"/>
    </source>
</evidence>
<dbReference type="InterPro" id="IPR012337">
    <property type="entry name" value="RNaseH-like_sf"/>
</dbReference>
<dbReference type="OrthoDB" id="997232at2759"/>
<evidence type="ECO:0000259" key="8">
    <source>
        <dbReference type="Pfam" id="PF17921"/>
    </source>
</evidence>
<dbReference type="InterPro" id="IPR036397">
    <property type="entry name" value="RNaseH_sf"/>
</dbReference>
<evidence type="ECO:0000313" key="9">
    <source>
        <dbReference type="EMBL" id="KAG8496942.1"/>
    </source>
</evidence>
<proteinExistence type="predicted"/>
<dbReference type="PANTHER" id="PTHR35046:SF9">
    <property type="entry name" value="RNA-DIRECTED DNA POLYMERASE"/>
    <property type="match status" value="1"/>
</dbReference>
<keyword evidence="3" id="KW-0540">Nuclease</keyword>
<gene>
    <name evidence="9" type="ORF">CXB51_008108</name>
</gene>
<keyword evidence="2" id="KW-0548">Nucleotidyltransferase</keyword>
<feature type="domain" description="Integrase zinc-binding" evidence="8">
    <location>
        <begin position="76"/>
        <end position="123"/>
    </location>
</feature>
<dbReference type="EMBL" id="JAHUZN010000004">
    <property type="protein sequence ID" value="KAG8496942.1"/>
    <property type="molecule type" value="Genomic_DNA"/>
</dbReference>
<keyword evidence="5" id="KW-0378">Hydrolase</keyword>
<dbReference type="GO" id="GO:0004519">
    <property type="term" value="F:endonuclease activity"/>
    <property type="evidence" value="ECO:0007669"/>
    <property type="project" value="UniProtKB-KW"/>
</dbReference>
<dbReference type="GO" id="GO:0003964">
    <property type="term" value="F:RNA-directed DNA polymerase activity"/>
    <property type="evidence" value="ECO:0007669"/>
    <property type="project" value="UniProtKB-KW"/>
</dbReference>
<dbReference type="InterPro" id="IPR041588">
    <property type="entry name" value="Integrase_H2C2"/>
</dbReference>
<evidence type="ECO:0000256" key="3">
    <source>
        <dbReference type="ARBA" id="ARBA00022722"/>
    </source>
</evidence>
<dbReference type="Pfam" id="PF17917">
    <property type="entry name" value="RT_RNaseH"/>
    <property type="match status" value="1"/>
</dbReference>
<evidence type="ECO:0000256" key="1">
    <source>
        <dbReference type="ARBA" id="ARBA00022679"/>
    </source>
</evidence>
<evidence type="ECO:0000313" key="10">
    <source>
        <dbReference type="Proteomes" id="UP000701853"/>
    </source>
</evidence>
<sequence>MLNYPTYEKEMYTLIQALETWQHYLWPKDFIIHFDPAASVMPNSKLLGFAFLKDLYVSDADFGELYASCENVAVDKFYSGGLMGHFGAGKTLAMLQEHFFWPRMKTDVERVCARCVACKKAKSKIKPHGLYTPLPVPDEPWVDISMDFVLGLPRTKTEKDSIFVIVDRFSKMSHFIACTKTDDAVHTSNYFFREVIRLHGILRTIVSD</sequence>
<accession>A0A8J6D371</accession>
<comment type="caution">
    <text evidence="9">The sequence shown here is derived from an EMBL/GenBank/DDBJ whole genome shotgun (WGS) entry which is preliminary data.</text>
</comment>
<evidence type="ECO:0000259" key="7">
    <source>
        <dbReference type="Pfam" id="PF17917"/>
    </source>
</evidence>
<organism evidence="9 10">
    <name type="scientific">Gossypium anomalum</name>
    <dbReference type="NCBI Taxonomy" id="47600"/>
    <lineage>
        <taxon>Eukaryota</taxon>
        <taxon>Viridiplantae</taxon>
        <taxon>Streptophyta</taxon>
        <taxon>Embryophyta</taxon>
        <taxon>Tracheophyta</taxon>
        <taxon>Spermatophyta</taxon>
        <taxon>Magnoliopsida</taxon>
        <taxon>eudicotyledons</taxon>
        <taxon>Gunneridae</taxon>
        <taxon>Pentapetalae</taxon>
        <taxon>rosids</taxon>
        <taxon>malvids</taxon>
        <taxon>Malvales</taxon>
        <taxon>Malvaceae</taxon>
        <taxon>Malvoideae</taxon>
        <taxon>Gossypium</taxon>
    </lineage>
</organism>
<dbReference type="InterPro" id="IPR041373">
    <property type="entry name" value="RT_RNaseH"/>
</dbReference>
<protein>
    <recommendedName>
        <fullName evidence="11">Integrase zinc-binding domain-containing protein</fullName>
    </recommendedName>
</protein>
<keyword evidence="1" id="KW-0808">Transferase</keyword>
<dbReference type="PANTHER" id="PTHR35046">
    <property type="entry name" value="ZINC KNUCKLE (CCHC-TYPE) FAMILY PROTEIN"/>
    <property type="match status" value="1"/>
</dbReference>
<keyword evidence="4" id="KW-0255">Endonuclease</keyword>
<dbReference type="Gene3D" id="1.10.340.70">
    <property type="match status" value="1"/>
</dbReference>
<evidence type="ECO:0000256" key="6">
    <source>
        <dbReference type="ARBA" id="ARBA00022918"/>
    </source>
</evidence>
<dbReference type="Gene3D" id="3.30.420.10">
    <property type="entry name" value="Ribonuclease H-like superfamily/Ribonuclease H"/>
    <property type="match status" value="1"/>
</dbReference>
<dbReference type="Pfam" id="PF17921">
    <property type="entry name" value="Integrase_H2C2"/>
    <property type="match status" value="1"/>
</dbReference>
<dbReference type="GO" id="GO:0016787">
    <property type="term" value="F:hydrolase activity"/>
    <property type="evidence" value="ECO:0007669"/>
    <property type="project" value="UniProtKB-KW"/>
</dbReference>
<feature type="domain" description="Reverse transcriptase RNase H-like" evidence="7">
    <location>
        <begin position="2"/>
        <end position="37"/>
    </location>
</feature>
<evidence type="ECO:0000256" key="5">
    <source>
        <dbReference type="ARBA" id="ARBA00022801"/>
    </source>
</evidence>
<evidence type="ECO:0000256" key="2">
    <source>
        <dbReference type="ARBA" id="ARBA00022695"/>
    </source>
</evidence>
<dbReference type="SUPFAM" id="SSF53098">
    <property type="entry name" value="Ribonuclease H-like"/>
    <property type="match status" value="1"/>
</dbReference>